<dbReference type="GO" id="GO:0042834">
    <property type="term" value="F:peptidoglycan binding"/>
    <property type="evidence" value="ECO:0007669"/>
    <property type="project" value="InterPro"/>
</dbReference>
<keyword evidence="1" id="KW-0812">Transmembrane</keyword>
<evidence type="ECO:0000259" key="2">
    <source>
        <dbReference type="PROSITE" id="PS51724"/>
    </source>
</evidence>
<proteinExistence type="predicted"/>
<evidence type="ECO:0000313" key="3">
    <source>
        <dbReference type="EMBL" id="STX50576.1"/>
    </source>
</evidence>
<dbReference type="SUPFAM" id="SSF110997">
    <property type="entry name" value="Sporulation related repeat"/>
    <property type="match status" value="1"/>
</dbReference>
<sequence>MAKDYVKRPVRQRRNVPKQLVTLLASFLCGYLTATVFDFTSLSAWLNQHVLKNQELPAEKIQVAKQQIVKPKFEFYTLLAKDNNIPPASTNNRITVASVRNQQPTIPQLLPNSAMQGAALQGAGNAQQTQSQTVVGQRAPINSTTQPSNQQVRQAVVPVDNKENLLATRHSREAFLIQIAAFNRRQDAEHLKAALVLRGFDVAISPILKNNINWYRVVVGPFPSRAEAEKAQIAVARSEHMKGMIRKIDV</sequence>
<gene>
    <name evidence="3" type="ORF">NCTC13316_00659</name>
</gene>
<keyword evidence="1" id="KW-1133">Transmembrane helix</keyword>
<dbReference type="InterPro" id="IPR036680">
    <property type="entry name" value="SPOR-like_sf"/>
</dbReference>
<keyword evidence="4" id="KW-1185">Reference proteome</keyword>
<dbReference type="OrthoDB" id="8558195at2"/>
<dbReference type="EMBL" id="UGOD01000001">
    <property type="protein sequence ID" value="STX50576.1"/>
    <property type="molecule type" value="Genomic_DNA"/>
</dbReference>
<dbReference type="PANTHER" id="PTHR38687">
    <property type="entry name" value="CELL DIVISION PROTEIN DEDD-RELATED"/>
    <property type="match status" value="1"/>
</dbReference>
<dbReference type="GO" id="GO:0030428">
    <property type="term" value="C:cell septum"/>
    <property type="evidence" value="ECO:0007669"/>
    <property type="project" value="TreeGrafter"/>
</dbReference>
<dbReference type="GO" id="GO:0032506">
    <property type="term" value="P:cytokinetic process"/>
    <property type="evidence" value="ECO:0007669"/>
    <property type="project" value="TreeGrafter"/>
</dbReference>
<keyword evidence="1" id="KW-0472">Membrane</keyword>
<dbReference type="AlphaFoldDB" id="A0A378JGZ8"/>
<accession>A0A378JGZ8</accession>
<dbReference type="Pfam" id="PF05036">
    <property type="entry name" value="SPOR"/>
    <property type="match status" value="1"/>
</dbReference>
<organism evidence="3 4">
    <name type="scientific">Legionella busanensis</name>
    <dbReference type="NCBI Taxonomy" id="190655"/>
    <lineage>
        <taxon>Bacteria</taxon>
        <taxon>Pseudomonadati</taxon>
        <taxon>Pseudomonadota</taxon>
        <taxon>Gammaproteobacteria</taxon>
        <taxon>Legionellales</taxon>
        <taxon>Legionellaceae</taxon>
        <taxon>Legionella</taxon>
    </lineage>
</organism>
<dbReference type="InterPro" id="IPR052521">
    <property type="entry name" value="Cell_div_SPOR-domain"/>
</dbReference>
<name>A0A378JGZ8_9GAMM</name>
<reference evidence="3 4" key="1">
    <citation type="submission" date="2018-06" db="EMBL/GenBank/DDBJ databases">
        <authorList>
            <consortium name="Pathogen Informatics"/>
            <person name="Doyle S."/>
        </authorList>
    </citation>
    <scope>NUCLEOTIDE SEQUENCE [LARGE SCALE GENOMIC DNA]</scope>
    <source>
        <strain evidence="3 4">NCTC13316</strain>
    </source>
</reference>
<dbReference type="RefSeq" id="WP_115330285.1">
    <property type="nucleotide sequence ID" value="NZ_CAAAHP010000004.1"/>
</dbReference>
<dbReference type="PANTHER" id="PTHR38687:SF1">
    <property type="entry name" value="CELL DIVISION PROTEIN DEDD"/>
    <property type="match status" value="1"/>
</dbReference>
<evidence type="ECO:0000256" key="1">
    <source>
        <dbReference type="SAM" id="Phobius"/>
    </source>
</evidence>
<feature type="domain" description="SPOR" evidence="2">
    <location>
        <begin position="169"/>
        <end position="248"/>
    </location>
</feature>
<feature type="transmembrane region" description="Helical" evidence="1">
    <location>
        <begin position="20"/>
        <end position="46"/>
    </location>
</feature>
<evidence type="ECO:0000313" key="4">
    <source>
        <dbReference type="Proteomes" id="UP000254794"/>
    </source>
</evidence>
<dbReference type="PROSITE" id="PS51724">
    <property type="entry name" value="SPOR"/>
    <property type="match status" value="1"/>
</dbReference>
<dbReference type="InterPro" id="IPR007730">
    <property type="entry name" value="SPOR-like_dom"/>
</dbReference>
<protein>
    <submittedName>
        <fullName evidence="3">Sporulation domain-containing protein</fullName>
    </submittedName>
</protein>
<dbReference type="GO" id="GO:0032153">
    <property type="term" value="C:cell division site"/>
    <property type="evidence" value="ECO:0007669"/>
    <property type="project" value="TreeGrafter"/>
</dbReference>
<dbReference type="Proteomes" id="UP000254794">
    <property type="component" value="Unassembled WGS sequence"/>
</dbReference>
<dbReference type="Gene3D" id="3.30.70.1070">
    <property type="entry name" value="Sporulation related repeat"/>
    <property type="match status" value="1"/>
</dbReference>